<evidence type="ECO:0000313" key="2">
    <source>
        <dbReference type="EMBL" id="CCI46543.1"/>
    </source>
</evidence>
<dbReference type="OrthoDB" id="430326at2759"/>
<protein>
    <submittedName>
        <fullName evidence="2">Uncharacterized protein</fullName>
    </submittedName>
</protein>
<dbReference type="AlphaFoldDB" id="A0A024GI29"/>
<proteinExistence type="predicted"/>
<dbReference type="InParanoid" id="A0A024GI29"/>
<keyword evidence="3" id="KW-1185">Reference proteome</keyword>
<dbReference type="Proteomes" id="UP000053237">
    <property type="component" value="Unassembled WGS sequence"/>
</dbReference>
<feature type="compositionally biased region" description="Acidic residues" evidence="1">
    <location>
        <begin position="23"/>
        <end position="35"/>
    </location>
</feature>
<name>A0A024GI29_9STRA</name>
<feature type="region of interest" description="Disordered" evidence="1">
    <location>
        <begin position="1"/>
        <end position="39"/>
    </location>
</feature>
<reference evidence="2 3" key="1">
    <citation type="submission" date="2012-05" db="EMBL/GenBank/DDBJ databases">
        <title>Recombination and specialization in a pathogen metapopulation.</title>
        <authorList>
            <person name="Gardiner A."/>
            <person name="Kemen E."/>
            <person name="Schultz-Larsen T."/>
            <person name="MacLean D."/>
            <person name="Van Oosterhout C."/>
            <person name="Jones J.D.G."/>
        </authorList>
    </citation>
    <scope>NUCLEOTIDE SEQUENCE [LARGE SCALE GENOMIC DNA]</scope>
    <source>
        <strain evidence="2 3">Ac Nc2</strain>
    </source>
</reference>
<comment type="caution">
    <text evidence="2">The sequence shown here is derived from an EMBL/GenBank/DDBJ whole genome shotgun (WGS) entry which is preliminary data.</text>
</comment>
<organism evidence="2 3">
    <name type="scientific">Albugo candida</name>
    <dbReference type="NCBI Taxonomy" id="65357"/>
    <lineage>
        <taxon>Eukaryota</taxon>
        <taxon>Sar</taxon>
        <taxon>Stramenopiles</taxon>
        <taxon>Oomycota</taxon>
        <taxon>Peronosporomycetes</taxon>
        <taxon>Albuginales</taxon>
        <taxon>Albuginaceae</taxon>
        <taxon>Albugo</taxon>
    </lineage>
</organism>
<gene>
    <name evidence="2" type="ORF">BN9_074720</name>
</gene>
<accession>A0A024GI29</accession>
<dbReference type="EMBL" id="CAIX01000130">
    <property type="protein sequence ID" value="CCI46543.1"/>
    <property type="molecule type" value="Genomic_DNA"/>
</dbReference>
<sequence length="603" mass="68030">MEAKSSSYHSEVDSKRAYKVSSSDDEIVVDGDADEPGAPTSKVVALRHGYNQTYIIRSSNTNMHEVLFRCGNWCYSGNVDLGSNHVDRAHVPVVIPALQKQQSSLKYLCDWKSMPSNSFYTVPLETLYDALDFIGEELASIRIEKKLIQAAKEYSWIDNEEVSAGSRNFFELQTGGYECFDGIDLIATKTFVRGLVLIVIYSSRSYYIVLQEGEGEQPLLDIRFPDLSAHLQGVHLQTYREDDCTNMKKLTLWQAGKNQGNRSVPKSVQFVCKDVSGQGYNQTFLIRKPSSQSGGQSNLREVLFRFGSWCYNGHIDLGPKLQLADIPVMIPLLRRQQNALTFMCEVSKMPATSLFTPSMEYLVATLAAIKEELSKAEEYIQSSSQCQLASEWINSDDFDCFFELGMQKCPALQDIEAVASKVYMGGIVLVVIYFDYNVYVYIEDNDEEQALLDTHFPDITFQKEGVQLMTYQDGVPGCPDLQRMTLWKIVMDLVDSDASDEDTSTNVYPLDTKETMKADSKSVQSRAGDDLEICEKHKQCDVQDTVKRAKDVFRPRTISRPHHIGPLKDSKIADLSRKLMHESSNEVAPWDKSGRPLSINVKK</sequence>
<evidence type="ECO:0000256" key="1">
    <source>
        <dbReference type="SAM" id="MobiDB-lite"/>
    </source>
</evidence>
<feature type="region of interest" description="Disordered" evidence="1">
    <location>
        <begin position="580"/>
        <end position="603"/>
    </location>
</feature>
<evidence type="ECO:0000313" key="3">
    <source>
        <dbReference type="Proteomes" id="UP000053237"/>
    </source>
</evidence>